<dbReference type="Proteomes" id="UP000322667">
    <property type="component" value="Chromosome A11"/>
</dbReference>
<organism evidence="1 2">
    <name type="scientific">Gossypium tomentosum</name>
    <name type="common">Hawaiian cotton</name>
    <name type="synonym">Gossypium sandvicense</name>
    <dbReference type="NCBI Taxonomy" id="34277"/>
    <lineage>
        <taxon>Eukaryota</taxon>
        <taxon>Viridiplantae</taxon>
        <taxon>Streptophyta</taxon>
        <taxon>Embryophyta</taxon>
        <taxon>Tracheophyta</taxon>
        <taxon>Spermatophyta</taxon>
        <taxon>Magnoliopsida</taxon>
        <taxon>eudicotyledons</taxon>
        <taxon>Gunneridae</taxon>
        <taxon>Pentapetalae</taxon>
        <taxon>rosids</taxon>
        <taxon>malvids</taxon>
        <taxon>Malvales</taxon>
        <taxon>Malvaceae</taxon>
        <taxon>Malvoideae</taxon>
        <taxon>Gossypium</taxon>
    </lineage>
</organism>
<dbReference type="EMBL" id="CM017620">
    <property type="protein sequence ID" value="TYH98567.1"/>
    <property type="molecule type" value="Genomic_DNA"/>
</dbReference>
<proteinExistence type="predicted"/>
<evidence type="ECO:0000313" key="1">
    <source>
        <dbReference type="EMBL" id="TYH98567.1"/>
    </source>
</evidence>
<dbReference type="AlphaFoldDB" id="A0A5D2N3V3"/>
<gene>
    <name evidence="1" type="ORF">ES332_A11G005700v1</name>
</gene>
<evidence type="ECO:0000313" key="2">
    <source>
        <dbReference type="Proteomes" id="UP000322667"/>
    </source>
</evidence>
<keyword evidence="2" id="KW-1185">Reference proteome</keyword>
<protein>
    <submittedName>
        <fullName evidence="1">Uncharacterized protein</fullName>
    </submittedName>
</protein>
<sequence>MGPMRPWHSCERVRVQVCRKCGLIGYYSHKLKTGFCSSCKIRENVSSMKLPYACKLLIQVDFGKHFCYTNDMFESITPHSDLLK</sequence>
<name>A0A5D2N3V3_GOSTO</name>
<dbReference type="SUPFAM" id="SSF64484">
    <property type="entry name" value="beta and beta-prime subunits of DNA dependent RNA-polymerase"/>
    <property type="match status" value="1"/>
</dbReference>
<dbReference type="Gene3D" id="3.90.1800.10">
    <property type="entry name" value="RNA polymerase alpha subunit dimerisation domain"/>
    <property type="match status" value="1"/>
</dbReference>
<reference evidence="1 2" key="1">
    <citation type="submission" date="2019-07" db="EMBL/GenBank/DDBJ databases">
        <title>WGS assembly of Gossypium tomentosum.</title>
        <authorList>
            <person name="Chen Z.J."/>
            <person name="Sreedasyam A."/>
            <person name="Ando A."/>
            <person name="Song Q."/>
            <person name="De L."/>
            <person name="Hulse-Kemp A."/>
            <person name="Ding M."/>
            <person name="Ye W."/>
            <person name="Kirkbride R."/>
            <person name="Jenkins J."/>
            <person name="Plott C."/>
            <person name="Lovell J."/>
            <person name="Lin Y.-M."/>
            <person name="Vaughn R."/>
            <person name="Liu B."/>
            <person name="Li W."/>
            <person name="Simpson S."/>
            <person name="Scheffler B."/>
            <person name="Saski C."/>
            <person name="Grover C."/>
            <person name="Hu G."/>
            <person name="Conover J."/>
            <person name="Carlson J."/>
            <person name="Shu S."/>
            <person name="Boston L."/>
            <person name="Williams M."/>
            <person name="Peterson D."/>
            <person name="Mcgee K."/>
            <person name="Jones D."/>
            <person name="Wendel J."/>
            <person name="Stelly D."/>
            <person name="Grimwood J."/>
            <person name="Schmutz J."/>
        </authorList>
    </citation>
    <scope>NUCLEOTIDE SEQUENCE [LARGE SCALE GENOMIC DNA]</scope>
    <source>
        <strain evidence="1">7179.01</strain>
    </source>
</reference>
<accession>A0A5D2N3V3</accession>